<dbReference type="RefSeq" id="XP_025075733.1">
    <property type="nucleotide sequence ID" value="XM_025219948.1"/>
</dbReference>
<evidence type="ECO:0000313" key="4">
    <source>
        <dbReference type="RefSeq" id="XP_025075733.1"/>
    </source>
</evidence>
<dbReference type="Proteomes" id="UP000504615">
    <property type="component" value="Unplaced"/>
</dbReference>
<keyword evidence="3" id="KW-1185">Reference proteome</keyword>
<proteinExistence type="predicted"/>
<sequence>MYERVLCVLMLLVIVRAKEISTVKPVEIVNFLDSRLSTVLYTLPYNDEYLTKDNTKRSLVLLKPLSRNEHEKSSKETVQKTKRCGMQSRKNKFLLLSTKEDIDRAIFRNTDKNINLGIPKQNSNNIITKSARYSRENSISNKMNAETYKDKILLQTLKDNLNADDITMNLESQKQMKKCNTEKYICHCKEENCFSNSSEKNSSKMLGSSRIDKPERINQQRLIKHGNIKSGILQQKSPKLYYENPYKSHVPNLVNYFLIQPYQEKMRNIHHVPILYRIPPNILPHMVGNSISSFDDKSNYLIRNNAHNEYPSIIRQNPCVCSSITEKHRIESSSVSTTSSSTNYDDSIIARETENDIKSNNPIGSTEEDEKYFSILTTEVPNVGDASVDLKTETNFHSNYLTTDESEESNTVNSFNLNEIIDKDLREDFTEEKVETDQDNLSKLTSLADIDTSIAPSIIHSMNDEKFINMEECIQLFGRDVCVLSATPPRMLAKQTQKDNSIKYSMITIPEYVTQPSRKETTLNAINYLNNLKTIDPFFTESSTSNIETSTVSLNEYFESTSTKINADVNKDSLRKSIKQIYKPDVNYDKNKLFNFAENTPIKKLKDQTVDETIYTDKNKLLGKSKNHTTKLLLNPNNEETASDEKVDNLKINHENCTTDINFTLNIPSEEETTVINDNSETEYNFNEKNRNYTKKSDTDINLKKEISQEYFKKEPTTISFVPKTDYETRSDLIGIEANINSKEMNEGQTTMQYFDNNKISDISNKKDNISNLETIVDSSISKLPFCDNTLLLNSIRKVINDFALDARLTKTQDIDKNSLQMQGKNLLPEILQVPYMKNILMMPQIEKTIIEKVKDVLSYVTAIPRSDFTNDWSHGVIKNTLHSILEALSDFHHKLPPMTLEEHQFKDGQWRTNLVTLAPVVSNQKLSTTTPENLRESIKNLLSSSAIASQADQHIVRNMIVQSVKNSLANDKDEKIDDLITYALNDLLQSLKNSKDINILNDSNEYISDEEDTGMIFSQKIPMYDYEIGINTNDSILNSKDNLDVKEDTKVDNKTMQITDYQETKTLENNVNVLITSESPYLSSLYKEKEEKIINKAVAKTEENQNLNEMKKTNMQDDVEKKLTAPKIIYHKAILQNNPSMLATSELKSENEEYIKNHSINNEAVKITPTTTNFMQETSPNYEQMSNGIILENVVEIKDSKEKHILNEKTSTTSSLDEIDPIIILERIKSNLPPTKYYSPEIIKYVTDYHTNNKNVEITTVPTNFIQEISSNYAQISDDLISKNIAETKDERGEMESPLISTVGNLISSTNIEYRDYEPETISLIDKNNVKSPQQNFTENNVIKIHEVTTEVQRTYAKTTYFKTEPSTYDNSRINSSSLIYKITDINNNDNENKNNNSDNIVDNRTNNSNNVAKAKERIVSSSKSSVDDSYSSQSFPSSITSNDISELQKSRLYYINDDVKLPLEIRKLKDGSYALSISKNICEFILKRKCPCCVPLQGYIVQLKNQYEEINTMISTTMEKTNQEDMYENDIKKDYRSIQPLNLIKSSMITKKNDLTTQKEEDTSTHNLWKRNMNDDNLAIISMPVVDFVKKYNLSLDFNEDEHNQSEERTFNNYEKIGKDRLLGKDGNAVDEFQNLIKVREKKNSPTTSFPIFPITQKFFDLGKNFIEIRLRKANTEMNPFGIDQELKLGNVKTTNDVSNMNIVRKMNFKNQDITQDITQENISRKEENKQHGMTELINHKKNVPEIEVHKENVGRPYRYQRNTNGVVNQRAELVKSMLYWLKGLFVNK</sequence>
<gene>
    <name evidence="4" type="primary">LOC105433545</name>
</gene>
<evidence type="ECO:0000256" key="2">
    <source>
        <dbReference type="SAM" id="SignalP"/>
    </source>
</evidence>
<organism evidence="3 4">
    <name type="scientific">Pogonomyrmex barbatus</name>
    <name type="common">red harvester ant</name>
    <dbReference type="NCBI Taxonomy" id="144034"/>
    <lineage>
        <taxon>Eukaryota</taxon>
        <taxon>Metazoa</taxon>
        <taxon>Ecdysozoa</taxon>
        <taxon>Arthropoda</taxon>
        <taxon>Hexapoda</taxon>
        <taxon>Insecta</taxon>
        <taxon>Pterygota</taxon>
        <taxon>Neoptera</taxon>
        <taxon>Endopterygota</taxon>
        <taxon>Hymenoptera</taxon>
        <taxon>Apocrita</taxon>
        <taxon>Aculeata</taxon>
        <taxon>Formicoidea</taxon>
        <taxon>Formicidae</taxon>
        <taxon>Myrmicinae</taxon>
        <taxon>Pogonomyrmex</taxon>
    </lineage>
</organism>
<feature type="compositionally biased region" description="Low complexity" evidence="1">
    <location>
        <begin position="1422"/>
        <end position="1442"/>
    </location>
</feature>
<evidence type="ECO:0000313" key="3">
    <source>
        <dbReference type="Proteomes" id="UP000504615"/>
    </source>
</evidence>
<feature type="chain" id="PRO_5035430198" evidence="2">
    <location>
        <begin position="18"/>
        <end position="1791"/>
    </location>
</feature>
<dbReference type="GeneID" id="105433545"/>
<feature type="compositionally biased region" description="Low complexity" evidence="1">
    <location>
        <begin position="1388"/>
        <end position="1409"/>
    </location>
</feature>
<accession>A0A8N1SCD1</accession>
<keyword evidence="2" id="KW-0732">Signal</keyword>
<protein>
    <submittedName>
        <fullName evidence="4">Protein PFC0760c-like</fullName>
    </submittedName>
</protein>
<reference evidence="4" key="1">
    <citation type="submission" date="2025-08" db="UniProtKB">
        <authorList>
            <consortium name="RefSeq"/>
        </authorList>
    </citation>
    <scope>IDENTIFICATION</scope>
</reference>
<feature type="signal peptide" evidence="2">
    <location>
        <begin position="1"/>
        <end position="17"/>
    </location>
</feature>
<feature type="region of interest" description="Disordered" evidence="1">
    <location>
        <begin position="1388"/>
        <end position="1442"/>
    </location>
</feature>
<name>A0A8N1SCD1_9HYME</name>
<dbReference type="OrthoDB" id="6776866at2759"/>
<evidence type="ECO:0000256" key="1">
    <source>
        <dbReference type="SAM" id="MobiDB-lite"/>
    </source>
</evidence>